<evidence type="ECO:0008006" key="3">
    <source>
        <dbReference type="Google" id="ProtNLM"/>
    </source>
</evidence>
<dbReference type="InterPro" id="IPR044432">
    <property type="entry name" value="Set10/Efm1_SET"/>
</dbReference>
<dbReference type="CDD" id="cd19180">
    <property type="entry name" value="SET_SpSET10-like"/>
    <property type="match status" value="1"/>
</dbReference>
<evidence type="ECO:0000313" key="1">
    <source>
        <dbReference type="EMBL" id="KAH3659468.1"/>
    </source>
</evidence>
<sequence length="586" mass="66895">MCDFRNHDNYGFIKSMNQREVSDLIVWSQSNGCKISENIEFRLSANGVSAFLKNPELPSEPSVFVPTSMIISPRIAYCELELGESANPVIALKLLLCRWKSGREHQFGPYIACLPLLRNIGSPLAFSSEELTFLSGTNMYHGVLLKRKQLIAEYRKALSYLKVKNPTKYEDYDQAQFFKTIMEETSNKCQYPPSFAWFLWAHLIVTSRSFPYKLIDPEASDDSVMLLPIIDLFNHKPRSKVTWVPSSAGFELRLQGGADISGELFNNYGPKGNEELLMGYGFAIVDNENEQLQLTIDVNGVCEKCLQMWQVPLLQLKEYTYPVCDDEASTSNQSNPTSVVFLSNRSHILPDGLLELFASRCADLDDTHKTLKALLKGLSNLKSALDIKFKQKLDKFQTFPSTLKGTGYFESEEMMSSLQTSYENSCIYRQSQLHLWLLLKRKLKNLEKELLKQYRSSIITIGDIMKKESFMLDVATQLRIPLVKDVLSSYDKEVLIRIWVLRVTEGAQSHFDTDWVKREFASVSPVVRYDVSEVSQMYDDLKEFAQLLKLNSWSLESLTKADHVVMRNSYAKGSSKETVLIRPTSL</sequence>
<dbReference type="PANTHER" id="PTHR13271:SF147">
    <property type="entry name" value="PROTEIN-LYSINE N-METHYLTRANSFERASE EFM1-RELATED"/>
    <property type="match status" value="1"/>
</dbReference>
<dbReference type="Proteomes" id="UP000788993">
    <property type="component" value="Unassembled WGS sequence"/>
</dbReference>
<dbReference type="GO" id="GO:0016279">
    <property type="term" value="F:protein-lysine N-methyltransferase activity"/>
    <property type="evidence" value="ECO:0007669"/>
    <property type="project" value="InterPro"/>
</dbReference>
<dbReference type="SUPFAM" id="SSF82199">
    <property type="entry name" value="SET domain"/>
    <property type="match status" value="1"/>
</dbReference>
<keyword evidence="2" id="KW-1185">Reference proteome</keyword>
<dbReference type="PANTHER" id="PTHR13271">
    <property type="entry name" value="UNCHARACTERIZED PUTATIVE METHYLTRANSFERASE"/>
    <property type="match status" value="1"/>
</dbReference>
<accession>A0A9P8NRZ2</accession>
<comment type="caution">
    <text evidence="1">The sequence shown here is derived from an EMBL/GenBank/DDBJ whole genome shotgun (WGS) entry which is preliminary data.</text>
</comment>
<reference evidence="1" key="1">
    <citation type="journal article" date="2021" name="Open Biol.">
        <title>Shared evolutionary footprints suggest mitochondrial oxidative damage underlies multiple complex I losses in fungi.</title>
        <authorList>
            <person name="Schikora-Tamarit M.A."/>
            <person name="Marcet-Houben M."/>
            <person name="Nosek J."/>
            <person name="Gabaldon T."/>
        </authorList>
    </citation>
    <scope>NUCLEOTIDE SEQUENCE</scope>
    <source>
        <strain evidence="1">NCAIM Y.01608</strain>
    </source>
</reference>
<gene>
    <name evidence="1" type="ORF">OGATHE_005513</name>
</gene>
<reference evidence="1" key="2">
    <citation type="submission" date="2021-01" db="EMBL/GenBank/DDBJ databases">
        <authorList>
            <person name="Schikora-Tamarit M.A."/>
        </authorList>
    </citation>
    <scope>NUCLEOTIDE SEQUENCE</scope>
    <source>
        <strain evidence="1">NCAIM Y.01608</strain>
    </source>
</reference>
<dbReference type="EMBL" id="JAEUBD010001504">
    <property type="protein sequence ID" value="KAH3659468.1"/>
    <property type="molecule type" value="Genomic_DNA"/>
</dbReference>
<dbReference type="GO" id="GO:0005634">
    <property type="term" value="C:nucleus"/>
    <property type="evidence" value="ECO:0007669"/>
    <property type="project" value="TreeGrafter"/>
</dbReference>
<dbReference type="InterPro" id="IPR046341">
    <property type="entry name" value="SET_dom_sf"/>
</dbReference>
<evidence type="ECO:0000313" key="2">
    <source>
        <dbReference type="Proteomes" id="UP000788993"/>
    </source>
</evidence>
<dbReference type="Gene3D" id="3.90.1410.10">
    <property type="entry name" value="set domain protein methyltransferase, domain 1"/>
    <property type="match status" value="1"/>
</dbReference>
<name>A0A9P8NRZ2_9ASCO</name>
<proteinExistence type="predicted"/>
<dbReference type="OrthoDB" id="42889at2759"/>
<dbReference type="InterPro" id="IPR050600">
    <property type="entry name" value="SETD3_SETD6_MTase"/>
</dbReference>
<organism evidence="1 2">
    <name type="scientific">Ogataea polymorpha</name>
    <dbReference type="NCBI Taxonomy" id="460523"/>
    <lineage>
        <taxon>Eukaryota</taxon>
        <taxon>Fungi</taxon>
        <taxon>Dikarya</taxon>
        <taxon>Ascomycota</taxon>
        <taxon>Saccharomycotina</taxon>
        <taxon>Pichiomycetes</taxon>
        <taxon>Pichiales</taxon>
        <taxon>Pichiaceae</taxon>
        <taxon>Ogataea</taxon>
    </lineage>
</organism>
<dbReference type="AlphaFoldDB" id="A0A9P8NRZ2"/>
<protein>
    <recommendedName>
        <fullName evidence="3">SET domain-containing protein</fullName>
    </recommendedName>
</protein>